<comment type="caution">
    <text evidence="1">The sequence shown here is derived from an EMBL/GenBank/DDBJ whole genome shotgun (WGS) entry which is preliminary data.</text>
</comment>
<protein>
    <submittedName>
        <fullName evidence="1">Uncharacterized protein</fullName>
    </submittedName>
</protein>
<dbReference type="EMBL" id="VUJX02000012">
    <property type="protein sequence ID" value="KAL0930142.1"/>
    <property type="molecule type" value="Genomic_DNA"/>
</dbReference>
<gene>
    <name evidence="1" type="ORF">CTRU02_214962</name>
</gene>
<name>A0ACC3YE71_COLTU</name>
<proteinExistence type="predicted"/>
<evidence type="ECO:0000313" key="1">
    <source>
        <dbReference type="EMBL" id="KAL0930142.1"/>
    </source>
</evidence>
<keyword evidence="2" id="KW-1185">Reference proteome</keyword>
<reference evidence="1 2" key="1">
    <citation type="journal article" date="2020" name="Phytopathology">
        <title>Genome Sequence Resources of Colletotrichum truncatum, C. plurivorum, C. musicola, and C. sojae: Four Species Pathogenic to Soybean (Glycine max).</title>
        <authorList>
            <person name="Rogerio F."/>
            <person name="Boufleur T.R."/>
            <person name="Ciampi-Guillardi M."/>
            <person name="Sukno S.A."/>
            <person name="Thon M.R."/>
            <person name="Massola Junior N.S."/>
            <person name="Baroncelli R."/>
        </authorList>
    </citation>
    <scope>NUCLEOTIDE SEQUENCE [LARGE SCALE GENOMIC DNA]</scope>
    <source>
        <strain evidence="1 2">CMES1059</strain>
    </source>
</reference>
<evidence type="ECO:0000313" key="2">
    <source>
        <dbReference type="Proteomes" id="UP000805649"/>
    </source>
</evidence>
<organism evidence="1 2">
    <name type="scientific">Colletotrichum truncatum</name>
    <name type="common">Anthracnose fungus</name>
    <name type="synonym">Colletotrichum capsici</name>
    <dbReference type="NCBI Taxonomy" id="5467"/>
    <lineage>
        <taxon>Eukaryota</taxon>
        <taxon>Fungi</taxon>
        <taxon>Dikarya</taxon>
        <taxon>Ascomycota</taxon>
        <taxon>Pezizomycotina</taxon>
        <taxon>Sordariomycetes</taxon>
        <taxon>Hypocreomycetidae</taxon>
        <taxon>Glomerellales</taxon>
        <taxon>Glomerellaceae</taxon>
        <taxon>Colletotrichum</taxon>
        <taxon>Colletotrichum truncatum species complex</taxon>
    </lineage>
</organism>
<sequence length="792" mass="86644">MHPGSSVNQQQLPVDQRGRDGRHGSLMNDPPGSTAKNNFEMSPAPSQNSEDNSTRRIQAKQEVGTRSPSAISMAGNNIDTNQSRENTTTSRFADFQFDFNEPPSAANGFNGKHQEPQLPPRPIRHHRHILSYWRWELLTIAVAIFLLGAIIALLAYYDGRYQPEWPFGINLSTAINFLATVLRAAMLALLAEIIGQIKWTWFTERTRPLHHLQDFESASRSVLGSIKLLGVVIWTRGLTSSALLVVAASVATIASLAVGPFAQQAVKTGSCPSLLSTDNASIPVAYRVPGSTSYYRLGAGRWDIEVDMKAAMIQALTFPSGKDSAVSYHCPSGNCTFPDQGTGVTHASIGLCSKCLDTTDFVSGPDDGGNLTLPDSGSYINFGGNQPWMWVGYSNLTWATEKFSPEFAEAAASAISNFTVLAVSTSPCSGNLTEGTLVCPHNATRQGTSYGGEADYIAASCTLYPCMKEYSGLVNGSKLIEKVVAEKPTKLNTIETTGGYIFTGAENYTAIREPCLLDNGTWYTEKNMSRAQQVPGRTWANITLSDGSNATVPNACLYKMGGQFASAMSYFMSYTLFTGECRYDNMQSGRINCGESWWLSPLWIQKNATFGTVETAINDFATAVTNKLRSTGSGPDAFLKDAHALGVVYESSMCIYFDKQWIAFPVLLTFICCAILVWILLKNYHEPEQPVWKGSVLPLMFFGLQQPGNQGMRAEMTMDVTQGRRPHPELNNLENEASRMWVRFSGGSDPCFTDLGTAQKGSKGDPKHRQGNLEEQNQGNQPSIRLDRGNIR</sequence>
<dbReference type="Proteomes" id="UP000805649">
    <property type="component" value="Unassembled WGS sequence"/>
</dbReference>
<accession>A0ACC3YE71</accession>